<evidence type="ECO:0000313" key="12">
    <source>
        <dbReference type="EMBL" id="OFW57728.1"/>
    </source>
</evidence>
<dbReference type="EC" id="2.7.1.148" evidence="2 9"/>
<name>A0A1F2WLJ0_9ACTN</name>
<dbReference type="GO" id="GO:0050515">
    <property type="term" value="F:4-(cytidine 5'-diphospho)-2-C-methyl-D-erythritol kinase activity"/>
    <property type="evidence" value="ECO:0007669"/>
    <property type="project" value="UniProtKB-UniRule"/>
</dbReference>
<evidence type="ECO:0000256" key="3">
    <source>
        <dbReference type="ARBA" id="ARBA00017473"/>
    </source>
</evidence>
<comment type="pathway">
    <text evidence="9">Isoprenoid biosynthesis; isopentenyl diphosphate biosynthesis via DXP pathway; isopentenyl diphosphate from 1-deoxy-D-xylulose 5-phosphate: step 3/6.</text>
</comment>
<dbReference type="HAMAP" id="MF_00061">
    <property type="entry name" value="IspE"/>
    <property type="match status" value="1"/>
</dbReference>
<dbReference type="EMBL" id="MELK01000030">
    <property type="protein sequence ID" value="OFW57728.1"/>
    <property type="molecule type" value="Genomic_DNA"/>
</dbReference>
<dbReference type="NCBIfam" id="TIGR00154">
    <property type="entry name" value="ispE"/>
    <property type="match status" value="1"/>
</dbReference>
<feature type="binding site" evidence="9">
    <location>
        <begin position="111"/>
        <end position="121"/>
    </location>
    <ligand>
        <name>ATP</name>
        <dbReference type="ChEBI" id="CHEBI:30616"/>
    </ligand>
</feature>
<feature type="active site" evidence="9">
    <location>
        <position position="153"/>
    </location>
</feature>
<evidence type="ECO:0000256" key="4">
    <source>
        <dbReference type="ARBA" id="ARBA00022679"/>
    </source>
</evidence>
<dbReference type="InterPro" id="IPR013750">
    <property type="entry name" value="GHMP_kinase_C_dom"/>
</dbReference>
<dbReference type="Pfam" id="PF00288">
    <property type="entry name" value="GHMP_kinases_N"/>
    <property type="match status" value="1"/>
</dbReference>
<dbReference type="STRING" id="1797197.A2Y75_08295"/>
<dbReference type="InterPro" id="IPR036554">
    <property type="entry name" value="GHMP_kinase_C_sf"/>
</dbReference>
<protein>
    <recommendedName>
        <fullName evidence="3 9">4-diphosphocytidyl-2-C-methyl-D-erythritol kinase</fullName>
        <shortName evidence="9">CMK</shortName>
        <ecNumber evidence="2 9">2.7.1.148</ecNumber>
    </recommendedName>
    <alternativeName>
        <fullName evidence="8 9">4-(cytidine-5'-diphospho)-2-C-methyl-D-erythritol kinase</fullName>
    </alternativeName>
</protein>
<reference evidence="12 13" key="1">
    <citation type="journal article" date="2016" name="Nat. Commun.">
        <title>Thousands of microbial genomes shed light on interconnected biogeochemical processes in an aquifer system.</title>
        <authorList>
            <person name="Anantharaman K."/>
            <person name="Brown C.T."/>
            <person name="Hug L.A."/>
            <person name="Sharon I."/>
            <person name="Castelle C.J."/>
            <person name="Probst A.J."/>
            <person name="Thomas B.C."/>
            <person name="Singh A."/>
            <person name="Wilkins M.J."/>
            <person name="Karaoz U."/>
            <person name="Brodie E.L."/>
            <person name="Williams K.H."/>
            <person name="Hubbard S.S."/>
            <person name="Banfield J.F."/>
        </authorList>
    </citation>
    <scope>NUCLEOTIDE SEQUENCE [LARGE SCALE GENOMIC DNA]</scope>
</reference>
<evidence type="ECO:0000256" key="5">
    <source>
        <dbReference type="ARBA" id="ARBA00022741"/>
    </source>
</evidence>
<comment type="function">
    <text evidence="9">Catalyzes the phosphorylation of the position 2 hydroxy group of 4-diphosphocytidyl-2C-methyl-D-erythritol.</text>
</comment>
<accession>A0A1F2WLJ0</accession>
<keyword evidence="7 9" id="KW-0067">ATP-binding</keyword>
<evidence type="ECO:0000313" key="13">
    <source>
        <dbReference type="Proteomes" id="UP000177876"/>
    </source>
</evidence>
<keyword evidence="5 9" id="KW-0547">Nucleotide-binding</keyword>
<dbReference type="GO" id="GO:0019288">
    <property type="term" value="P:isopentenyl diphosphate biosynthetic process, methylerythritol 4-phosphate pathway"/>
    <property type="evidence" value="ECO:0007669"/>
    <property type="project" value="UniProtKB-UniRule"/>
</dbReference>
<evidence type="ECO:0000256" key="6">
    <source>
        <dbReference type="ARBA" id="ARBA00022777"/>
    </source>
</evidence>
<evidence type="ECO:0000259" key="11">
    <source>
        <dbReference type="Pfam" id="PF08544"/>
    </source>
</evidence>
<evidence type="ECO:0000256" key="9">
    <source>
        <dbReference type="HAMAP-Rule" id="MF_00061"/>
    </source>
</evidence>
<gene>
    <name evidence="9" type="primary">ispE</name>
    <name evidence="12" type="ORF">A2Y75_08295</name>
</gene>
<organism evidence="12 13">
    <name type="scientific">Candidatus Solincola sediminis</name>
    <dbReference type="NCBI Taxonomy" id="1797199"/>
    <lineage>
        <taxon>Bacteria</taxon>
        <taxon>Bacillati</taxon>
        <taxon>Actinomycetota</taxon>
        <taxon>Candidatus Geothermincolia</taxon>
        <taxon>Candidatus Geothermincolales</taxon>
        <taxon>Candidatus Geothermincolaceae</taxon>
        <taxon>Candidatus Solincola</taxon>
    </lineage>
</organism>
<keyword evidence="6 9" id="KW-0418">Kinase</keyword>
<evidence type="ECO:0000256" key="7">
    <source>
        <dbReference type="ARBA" id="ARBA00022840"/>
    </source>
</evidence>
<feature type="active site" evidence="9">
    <location>
        <position position="27"/>
    </location>
</feature>
<dbReference type="GO" id="GO:0005524">
    <property type="term" value="F:ATP binding"/>
    <property type="evidence" value="ECO:0007669"/>
    <property type="project" value="UniProtKB-UniRule"/>
</dbReference>
<comment type="similarity">
    <text evidence="1 9">Belongs to the GHMP kinase family. IspE subfamily.</text>
</comment>
<proteinExistence type="inferred from homology"/>
<dbReference type="InterPro" id="IPR020568">
    <property type="entry name" value="Ribosomal_Su5_D2-typ_SF"/>
</dbReference>
<dbReference type="Gene3D" id="3.30.70.890">
    <property type="entry name" value="GHMP kinase, C-terminal domain"/>
    <property type="match status" value="1"/>
</dbReference>
<feature type="domain" description="GHMP kinase C-terminal" evidence="11">
    <location>
        <begin position="218"/>
        <end position="284"/>
    </location>
</feature>
<comment type="catalytic activity">
    <reaction evidence="9">
        <text>4-CDP-2-C-methyl-D-erythritol + ATP = 4-CDP-2-C-methyl-D-erythritol 2-phosphate + ADP + H(+)</text>
        <dbReference type="Rhea" id="RHEA:18437"/>
        <dbReference type="ChEBI" id="CHEBI:15378"/>
        <dbReference type="ChEBI" id="CHEBI:30616"/>
        <dbReference type="ChEBI" id="CHEBI:57823"/>
        <dbReference type="ChEBI" id="CHEBI:57919"/>
        <dbReference type="ChEBI" id="CHEBI:456216"/>
        <dbReference type="EC" id="2.7.1.148"/>
    </reaction>
</comment>
<evidence type="ECO:0000256" key="1">
    <source>
        <dbReference type="ARBA" id="ARBA00009684"/>
    </source>
</evidence>
<dbReference type="GO" id="GO:0016114">
    <property type="term" value="P:terpenoid biosynthetic process"/>
    <property type="evidence" value="ECO:0007669"/>
    <property type="project" value="UniProtKB-UniRule"/>
</dbReference>
<dbReference type="PANTHER" id="PTHR43527:SF2">
    <property type="entry name" value="4-DIPHOSPHOCYTIDYL-2-C-METHYL-D-ERYTHRITOL KINASE, CHLOROPLASTIC"/>
    <property type="match status" value="1"/>
</dbReference>
<dbReference type="PIRSF" id="PIRSF010376">
    <property type="entry name" value="IspE"/>
    <property type="match status" value="1"/>
</dbReference>
<keyword evidence="9" id="KW-0414">Isoprene biosynthesis</keyword>
<evidence type="ECO:0000256" key="2">
    <source>
        <dbReference type="ARBA" id="ARBA00012052"/>
    </source>
</evidence>
<dbReference type="UniPathway" id="UPA00056">
    <property type="reaction ID" value="UER00094"/>
</dbReference>
<feature type="domain" description="GHMP kinase N-terminal" evidence="10">
    <location>
        <begin position="83"/>
        <end position="161"/>
    </location>
</feature>
<dbReference type="InterPro" id="IPR006204">
    <property type="entry name" value="GHMP_kinase_N_dom"/>
</dbReference>
<dbReference type="InterPro" id="IPR004424">
    <property type="entry name" value="IspE"/>
</dbReference>
<evidence type="ECO:0000256" key="8">
    <source>
        <dbReference type="ARBA" id="ARBA00032554"/>
    </source>
</evidence>
<dbReference type="PANTHER" id="PTHR43527">
    <property type="entry name" value="4-DIPHOSPHOCYTIDYL-2-C-METHYL-D-ERYTHRITOL KINASE, CHLOROPLASTIC"/>
    <property type="match status" value="1"/>
</dbReference>
<keyword evidence="4 9" id="KW-0808">Transferase</keyword>
<sequence length="311" mass="33451">MGAKRLFPRERRGSLPRDRIALEAPAKVNLYLEVGPRRPDGYHPVRSVMQAIELCDLVEVELDRGGRGIEIEVEGDAPAGDDNLCIQAARAYSEWLKKPFGVRIGLKKRIPNAAGLGGGSSDAAAVLRGLQLLSGEDISREELFELAASLGSDVPFFLIGGTALAQGRGEQIFPLVQAPPLPILLANPGIELSTRLVYEKFDEIGGPKPPEGGPAGLIKSLASQDVERIPGLLFNSLQKAAIDLVPEIGQLLEMAKRSDEEAALLCGSGSTVFVMRENEQRVSAENQMKQTAAWLLDTQFRGGGVALLEPR</sequence>
<dbReference type="SUPFAM" id="SSF55060">
    <property type="entry name" value="GHMP Kinase, C-terminal domain"/>
    <property type="match status" value="1"/>
</dbReference>
<dbReference type="SUPFAM" id="SSF54211">
    <property type="entry name" value="Ribosomal protein S5 domain 2-like"/>
    <property type="match status" value="1"/>
</dbReference>
<dbReference type="InterPro" id="IPR014721">
    <property type="entry name" value="Ribsml_uS5_D2-typ_fold_subgr"/>
</dbReference>
<evidence type="ECO:0000259" key="10">
    <source>
        <dbReference type="Pfam" id="PF00288"/>
    </source>
</evidence>
<dbReference type="Gene3D" id="3.30.230.10">
    <property type="match status" value="1"/>
</dbReference>
<dbReference type="Proteomes" id="UP000177876">
    <property type="component" value="Unassembled WGS sequence"/>
</dbReference>
<dbReference type="AlphaFoldDB" id="A0A1F2WLJ0"/>
<comment type="caution">
    <text evidence="12">The sequence shown here is derived from an EMBL/GenBank/DDBJ whole genome shotgun (WGS) entry which is preliminary data.</text>
</comment>
<dbReference type="Pfam" id="PF08544">
    <property type="entry name" value="GHMP_kinases_C"/>
    <property type="match status" value="1"/>
</dbReference>